<accession>A0ABW0W8B6</accession>
<sequence>MNGHRSTPADRHRRPGDMDGRTAEALERAAREVPPRARIAFSVGPPHP</sequence>
<dbReference type="RefSeq" id="WP_344347984.1">
    <property type="nucleotide sequence ID" value="NZ_BAAASM010000014.1"/>
</dbReference>
<name>A0ABW0W8B6_STRNO</name>
<evidence type="ECO:0000256" key="1">
    <source>
        <dbReference type="SAM" id="MobiDB-lite"/>
    </source>
</evidence>
<evidence type="ECO:0000313" key="3">
    <source>
        <dbReference type="Proteomes" id="UP001596065"/>
    </source>
</evidence>
<protein>
    <submittedName>
        <fullName evidence="2">Uncharacterized protein</fullName>
    </submittedName>
</protein>
<dbReference type="Proteomes" id="UP001596065">
    <property type="component" value="Unassembled WGS sequence"/>
</dbReference>
<keyword evidence="3" id="KW-1185">Reference proteome</keyword>
<evidence type="ECO:0000313" key="2">
    <source>
        <dbReference type="EMBL" id="MFC5653933.1"/>
    </source>
</evidence>
<organism evidence="2 3">
    <name type="scientific">Streptomyces nogalater</name>
    <dbReference type="NCBI Taxonomy" id="38314"/>
    <lineage>
        <taxon>Bacteria</taxon>
        <taxon>Bacillati</taxon>
        <taxon>Actinomycetota</taxon>
        <taxon>Actinomycetes</taxon>
        <taxon>Kitasatosporales</taxon>
        <taxon>Streptomycetaceae</taxon>
        <taxon>Streptomyces</taxon>
    </lineage>
</organism>
<gene>
    <name evidence="2" type="ORF">ACFP3J_00300</name>
</gene>
<dbReference type="EMBL" id="JBHSOE010000001">
    <property type="protein sequence ID" value="MFC5653933.1"/>
    <property type="molecule type" value="Genomic_DNA"/>
</dbReference>
<comment type="caution">
    <text evidence="2">The sequence shown here is derived from an EMBL/GenBank/DDBJ whole genome shotgun (WGS) entry which is preliminary data.</text>
</comment>
<feature type="region of interest" description="Disordered" evidence="1">
    <location>
        <begin position="1"/>
        <end position="48"/>
    </location>
</feature>
<proteinExistence type="predicted"/>
<feature type="compositionally biased region" description="Basic and acidic residues" evidence="1">
    <location>
        <begin position="7"/>
        <end position="35"/>
    </location>
</feature>
<reference evidence="3" key="1">
    <citation type="journal article" date="2019" name="Int. J. Syst. Evol. Microbiol.">
        <title>The Global Catalogue of Microorganisms (GCM) 10K type strain sequencing project: providing services to taxonomists for standard genome sequencing and annotation.</title>
        <authorList>
            <consortium name="The Broad Institute Genomics Platform"/>
            <consortium name="The Broad Institute Genome Sequencing Center for Infectious Disease"/>
            <person name="Wu L."/>
            <person name="Ma J."/>
        </authorList>
    </citation>
    <scope>NUCLEOTIDE SEQUENCE [LARGE SCALE GENOMIC DNA]</scope>
    <source>
        <strain evidence="3">KCTC 5701</strain>
    </source>
</reference>